<dbReference type="InterPro" id="IPR015402">
    <property type="entry name" value="DUF1980"/>
</dbReference>
<comment type="caution">
    <text evidence="3">The sequence shown here is derived from an EMBL/GenBank/DDBJ whole genome shotgun (WGS) entry which is preliminary data.</text>
</comment>
<dbReference type="InterPro" id="IPR048447">
    <property type="entry name" value="DUF1980_C"/>
</dbReference>
<evidence type="ECO:0000259" key="2">
    <source>
        <dbReference type="Pfam" id="PF21537"/>
    </source>
</evidence>
<protein>
    <submittedName>
        <fullName evidence="3">TIGR03943 family protein</fullName>
    </submittedName>
</protein>
<dbReference type="PANTHER" id="PTHR40047:SF1">
    <property type="entry name" value="UPF0703 PROTEIN YCGQ"/>
    <property type="match status" value="1"/>
</dbReference>
<sequence>MNRAAQNFVLLLIGAAVLRISLDGTFLRYVKPGLRPYLIVSGAALLLLAVVAIVRDVRGDAEPDHHPGRPQWLLLAPIAALLIIVPPALGAVSVQSGTTAQASIAKPAAATAGDDGKFPFSPMPPGDAPTIRMYDLIDRASYDSSGELDRRQVTVMGFVVRTDEDGSPRLDGGHDGLDLARVVITCCVADAQTLRIHLDGPVTPLPDDTWVSVQGRIVANSATQADNMTPTLTVTEMHTIPAPAHVYG</sequence>
<dbReference type="NCBIfam" id="TIGR03943">
    <property type="entry name" value="TIGR03943 family putative permease subunit"/>
    <property type="match status" value="1"/>
</dbReference>
<reference evidence="3 4" key="1">
    <citation type="submission" date="2021-06" db="EMBL/GenBank/DDBJ databases">
        <title>Actinomycetes sequencing.</title>
        <authorList>
            <person name="Shan Q."/>
        </authorList>
    </citation>
    <scope>NUCLEOTIDE SEQUENCE [LARGE SCALE GENOMIC DNA]</scope>
    <source>
        <strain evidence="3 4">NEAU-G5</strain>
    </source>
</reference>
<dbReference type="Pfam" id="PF21537">
    <property type="entry name" value="DUF1980_C"/>
    <property type="match status" value="1"/>
</dbReference>
<dbReference type="InterPro" id="IPR052955">
    <property type="entry name" value="UPF0703_membrane_permease"/>
</dbReference>
<keyword evidence="1" id="KW-0812">Transmembrane</keyword>
<dbReference type="Proteomes" id="UP000733379">
    <property type="component" value="Unassembled WGS sequence"/>
</dbReference>
<name>A0ABS6AYH8_9NOCA</name>
<proteinExistence type="predicted"/>
<feature type="transmembrane region" description="Helical" evidence="1">
    <location>
        <begin position="6"/>
        <end position="22"/>
    </location>
</feature>
<dbReference type="EMBL" id="JAHKNI010000003">
    <property type="protein sequence ID" value="MBU3062050.1"/>
    <property type="molecule type" value="Genomic_DNA"/>
</dbReference>
<dbReference type="RefSeq" id="WP_215916948.1">
    <property type="nucleotide sequence ID" value="NZ_JAHKNI010000003.1"/>
</dbReference>
<evidence type="ECO:0000313" key="3">
    <source>
        <dbReference type="EMBL" id="MBU3062050.1"/>
    </source>
</evidence>
<feature type="domain" description="DUF1980" evidence="2">
    <location>
        <begin position="145"/>
        <end position="247"/>
    </location>
</feature>
<feature type="transmembrane region" description="Helical" evidence="1">
    <location>
        <begin position="74"/>
        <end position="94"/>
    </location>
</feature>
<accession>A0ABS6AYH8</accession>
<dbReference type="PANTHER" id="PTHR40047">
    <property type="entry name" value="UPF0703 PROTEIN YCGQ"/>
    <property type="match status" value="1"/>
</dbReference>
<organism evidence="3 4">
    <name type="scientific">Nocardia albiluteola</name>
    <dbReference type="NCBI Taxonomy" id="2842303"/>
    <lineage>
        <taxon>Bacteria</taxon>
        <taxon>Bacillati</taxon>
        <taxon>Actinomycetota</taxon>
        <taxon>Actinomycetes</taxon>
        <taxon>Mycobacteriales</taxon>
        <taxon>Nocardiaceae</taxon>
        <taxon>Nocardia</taxon>
    </lineage>
</organism>
<evidence type="ECO:0000313" key="4">
    <source>
        <dbReference type="Proteomes" id="UP000733379"/>
    </source>
</evidence>
<feature type="transmembrane region" description="Helical" evidence="1">
    <location>
        <begin position="34"/>
        <end position="54"/>
    </location>
</feature>
<keyword evidence="1" id="KW-1133">Transmembrane helix</keyword>
<keyword evidence="4" id="KW-1185">Reference proteome</keyword>
<gene>
    <name evidence="3" type="ORF">KO481_11005</name>
</gene>
<keyword evidence="1" id="KW-0472">Membrane</keyword>
<evidence type="ECO:0000256" key="1">
    <source>
        <dbReference type="SAM" id="Phobius"/>
    </source>
</evidence>